<name>A0A0L6VSJ0_9BASI</name>
<sequence>MFARIYMNGAVTSIDLPTGTESSGRSDVALVAFAKLISEYSFSLNQICCLEQEDLTLDQLDEKIHTWIDLRTRLLPRMKSQIVTLLQSLALSEPLIHPCPNPESTANILTEIHDTLNEARSAVVTLALEPPLPCESHDQHLKEFKRFRMSRILWKTKAVIQEILCDLFESCAVFILMWDGEGIDVEDKEFQTKSVNSRKHILSVATKSGCMIDEILEWSKLSDLAILQDEWQGLSRKLHRMLVALTEMINGRYVWRTSPGQNHDGKNETENNTAHRTRAIQLTRATIPMVKLARLFYDTLSNTTAHRLPFSLDPQISTYEHNSLREDMESFYSKLDRLMGHLCVICETDENIGTKMRSLDEVITQTLGCLEQALLALAFHLVPSQTPAARRSAPQSRYKAWFLPFKHHFFLASFNLRDTAHSFFEEVKGSDSNEQ</sequence>
<dbReference type="PANTHER" id="PTHR33069">
    <property type="entry name" value="CHROMOSOME 7, WHOLE GENOME SHOTGUN SEQUENCE-RELATED"/>
    <property type="match status" value="1"/>
</dbReference>
<proteinExistence type="predicted"/>
<dbReference type="AlphaFoldDB" id="A0A0L6VSJ0"/>
<dbReference type="VEuPathDB" id="FungiDB:VP01_1115g3"/>
<comment type="caution">
    <text evidence="1">The sequence shown here is derived from an EMBL/GenBank/DDBJ whole genome shotgun (WGS) entry which is preliminary data.</text>
</comment>
<organism evidence="1 2">
    <name type="scientific">Puccinia sorghi</name>
    <dbReference type="NCBI Taxonomy" id="27349"/>
    <lineage>
        <taxon>Eukaryota</taxon>
        <taxon>Fungi</taxon>
        <taxon>Dikarya</taxon>
        <taxon>Basidiomycota</taxon>
        <taxon>Pucciniomycotina</taxon>
        <taxon>Pucciniomycetes</taxon>
        <taxon>Pucciniales</taxon>
        <taxon>Pucciniaceae</taxon>
        <taxon>Puccinia</taxon>
    </lineage>
</organism>
<accession>A0A0L6VSJ0</accession>
<dbReference type="OrthoDB" id="2500322at2759"/>
<keyword evidence="2" id="KW-1185">Reference proteome</keyword>
<reference evidence="1 2" key="1">
    <citation type="submission" date="2015-08" db="EMBL/GenBank/DDBJ databases">
        <title>Next Generation Sequencing and Analysis of the Genome of Puccinia sorghi L Schw, the Causal Agent of Maize Common Rust.</title>
        <authorList>
            <person name="Rochi L."/>
            <person name="Burguener G."/>
            <person name="Darino M."/>
            <person name="Turjanski A."/>
            <person name="Kreff E."/>
            <person name="Dieguez M.J."/>
            <person name="Sacco F."/>
        </authorList>
    </citation>
    <scope>NUCLEOTIDE SEQUENCE [LARGE SCALE GENOMIC DNA]</scope>
    <source>
        <strain evidence="1 2">RO10H11247</strain>
    </source>
</reference>
<gene>
    <name evidence="1" type="ORF">VP01_1115g3</name>
</gene>
<dbReference type="PANTHER" id="PTHR33069:SF3">
    <property type="entry name" value="DYNEIN HEAVY CHAIN TAIL DOMAIN-CONTAINING PROTEIN"/>
    <property type="match status" value="1"/>
</dbReference>
<evidence type="ECO:0000313" key="1">
    <source>
        <dbReference type="EMBL" id="KNZ63671.1"/>
    </source>
</evidence>
<dbReference type="EMBL" id="LAVV01001288">
    <property type="protein sequence ID" value="KNZ63671.1"/>
    <property type="molecule type" value="Genomic_DNA"/>
</dbReference>
<protein>
    <submittedName>
        <fullName evidence="1">Uncharacterized protein</fullName>
    </submittedName>
</protein>
<evidence type="ECO:0000313" key="2">
    <source>
        <dbReference type="Proteomes" id="UP000037035"/>
    </source>
</evidence>
<dbReference type="Proteomes" id="UP000037035">
    <property type="component" value="Unassembled WGS sequence"/>
</dbReference>